<protein>
    <submittedName>
        <fullName evidence="2">Uncharacterized protein</fullName>
    </submittedName>
</protein>
<evidence type="ECO:0000313" key="3">
    <source>
        <dbReference type="Proteomes" id="UP000253083"/>
    </source>
</evidence>
<proteinExistence type="predicted"/>
<accession>A0A395JR44</accession>
<evidence type="ECO:0000313" key="2">
    <source>
        <dbReference type="EMBL" id="RBP53035.1"/>
    </source>
</evidence>
<dbReference type="Proteomes" id="UP000253083">
    <property type="component" value="Unassembled WGS sequence"/>
</dbReference>
<gene>
    <name evidence="2" type="ORF">DFR28_101420</name>
</gene>
<dbReference type="InParanoid" id="A0A395JR44"/>
<dbReference type="EMBL" id="QNRT01000001">
    <property type="protein sequence ID" value="RBP53035.1"/>
    <property type="molecule type" value="Genomic_DNA"/>
</dbReference>
<organism evidence="2 3">
    <name type="scientific">Arenicella xantha</name>
    <dbReference type="NCBI Taxonomy" id="644221"/>
    <lineage>
        <taxon>Bacteria</taxon>
        <taxon>Pseudomonadati</taxon>
        <taxon>Pseudomonadota</taxon>
        <taxon>Gammaproteobacteria</taxon>
        <taxon>Arenicellales</taxon>
        <taxon>Arenicellaceae</taxon>
        <taxon>Arenicella</taxon>
    </lineage>
</organism>
<keyword evidence="1" id="KW-0732">Signal</keyword>
<name>A0A395JR44_9GAMM</name>
<feature type="signal peptide" evidence="1">
    <location>
        <begin position="1"/>
        <end position="29"/>
    </location>
</feature>
<reference evidence="2 3" key="1">
    <citation type="submission" date="2018-06" db="EMBL/GenBank/DDBJ databases">
        <title>Genomic Encyclopedia of Type Strains, Phase IV (KMG-IV): sequencing the most valuable type-strain genomes for metagenomic binning, comparative biology and taxonomic classification.</title>
        <authorList>
            <person name="Goeker M."/>
        </authorList>
    </citation>
    <scope>NUCLEOTIDE SEQUENCE [LARGE SCALE GENOMIC DNA]</scope>
    <source>
        <strain evidence="2 3">DSM 24032</strain>
    </source>
</reference>
<sequence>MAQRILMVTGFMMAALLAISSIGVGVAQAQEDSVISKEEFVQSQLALMEQMKKMQANDEAGAASELEQQLSPEAYAEYQQELEARQNEQDQKVAACLGVPVAEIANLSKKVGPDFQITLIKKCSEKLPASVNLSQLSMDENSGLEAYRMCAEGMVAKEIGVTSEKLRLCSQVADQP</sequence>
<evidence type="ECO:0000256" key="1">
    <source>
        <dbReference type="SAM" id="SignalP"/>
    </source>
</evidence>
<keyword evidence="3" id="KW-1185">Reference proteome</keyword>
<feature type="chain" id="PRO_5017316937" evidence="1">
    <location>
        <begin position="30"/>
        <end position="176"/>
    </location>
</feature>
<dbReference type="RefSeq" id="WP_113952641.1">
    <property type="nucleotide sequence ID" value="NZ_QNRT01000001.1"/>
</dbReference>
<dbReference type="AlphaFoldDB" id="A0A395JR44"/>
<comment type="caution">
    <text evidence="2">The sequence shown here is derived from an EMBL/GenBank/DDBJ whole genome shotgun (WGS) entry which is preliminary data.</text>
</comment>